<dbReference type="PANTHER" id="PTHR40697">
    <property type="entry name" value="ACETOIN CATABOLISM PROTEIN X"/>
    <property type="match status" value="1"/>
</dbReference>
<dbReference type="OrthoDB" id="5511344at2"/>
<dbReference type="Pfam" id="PF20143">
    <property type="entry name" value="NAD_kinase_C"/>
    <property type="match status" value="1"/>
</dbReference>
<keyword evidence="1" id="KW-0808">Transferase</keyword>
<name>A0A1M4PM03_9FIRM</name>
<dbReference type="PANTHER" id="PTHR40697:SF2">
    <property type="entry name" value="ATP-NAD KINASE-RELATED"/>
    <property type="match status" value="1"/>
</dbReference>
<dbReference type="InterPro" id="IPR002504">
    <property type="entry name" value="NADK"/>
</dbReference>
<dbReference type="GO" id="GO:0006741">
    <property type="term" value="P:NADP+ biosynthetic process"/>
    <property type="evidence" value="ECO:0007669"/>
    <property type="project" value="InterPro"/>
</dbReference>
<evidence type="ECO:0000313" key="1">
    <source>
        <dbReference type="EMBL" id="SHD76498.1"/>
    </source>
</evidence>
<organism evidence="1 2">
    <name type="scientific">[Clostridium] ultunense Esp</name>
    <dbReference type="NCBI Taxonomy" id="1288971"/>
    <lineage>
        <taxon>Bacteria</taxon>
        <taxon>Bacillati</taxon>
        <taxon>Bacillota</taxon>
        <taxon>Tissierellia</taxon>
        <taxon>Tissierellales</taxon>
        <taxon>Tepidimicrobiaceae</taxon>
        <taxon>Schnuerera</taxon>
    </lineage>
</organism>
<gene>
    <name evidence="1" type="ORF">CUESP1_1125</name>
</gene>
<dbReference type="Proteomes" id="UP000245423">
    <property type="component" value="Chromosome 1"/>
</dbReference>
<dbReference type="InterPro" id="IPR016064">
    <property type="entry name" value="NAD/diacylglycerol_kinase_sf"/>
</dbReference>
<proteinExistence type="predicted"/>
<accession>A0A1M4PM03</accession>
<dbReference type="InterPro" id="IPR011386">
    <property type="entry name" value="Put_ATP-NAD_kin"/>
</dbReference>
<protein>
    <submittedName>
        <fullName evidence="1">ATP-NAD kinase family protein</fullName>
    </submittedName>
</protein>
<keyword evidence="1" id="KW-0418">Kinase</keyword>
<dbReference type="GO" id="GO:0003951">
    <property type="term" value="F:NAD+ kinase activity"/>
    <property type="evidence" value="ECO:0007669"/>
    <property type="project" value="InterPro"/>
</dbReference>
<dbReference type="AlphaFoldDB" id="A0A1M4PM03"/>
<dbReference type="PIRSF" id="PIRSF016907">
    <property type="entry name" value="Kin_ATP-NAD"/>
    <property type="match status" value="1"/>
</dbReference>
<dbReference type="EMBL" id="LT669839">
    <property type="protein sequence ID" value="SHD76498.1"/>
    <property type="molecule type" value="Genomic_DNA"/>
</dbReference>
<dbReference type="GO" id="GO:0051287">
    <property type="term" value="F:NAD binding"/>
    <property type="evidence" value="ECO:0007669"/>
    <property type="project" value="UniProtKB-ARBA"/>
</dbReference>
<dbReference type="GO" id="GO:0005524">
    <property type="term" value="F:ATP binding"/>
    <property type="evidence" value="ECO:0007669"/>
    <property type="project" value="UniProtKB-ARBA"/>
</dbReference>
<dbReference type="InterPro" id="IPR039065">
    <property type="entry name" value="AcoX-like"/>
</dbReference>
<dbReference type="SUPFAM" id="SSF111331">
    <property type="entry name" value="NAD kinase/diacylglycerol kinase-like"/>
    <property type="match status" value="1"/>
</dbReference>
<dbReference type="Pfam" id="PF01513">
    <property type="entry name" value="NAD_kinase"/>
    <property type="match status" value="1"/>
</dbReference>
<sequence length="373" mass="40911">MKKIGLIVNPIAGMGGKVGLKGTDGIHILNKAVRLGATPEAPAKTLKALKKLLPVRDRLVIVTCSGNMGQEEAENMGFRTNIVYSSKEPITNSNDTKLGAKKIEEEGVDLLIFVGGDGTARDLYESVGNKQLVLGIPAGVKIHSPVYANTPEKAGELALLYVTGKNMVVREEEVVDIDEEAFRKDMVRTQLYGYLKVPVDKKFMQNKKAPTPLNEETTQKAIALDIVDHMDKDTCYIIGPGTTTRAIMQALSLPYTLLGVDVVMNRKLIKKDVSERDLLNYVNQYPSKLILTPTGGQGYLLGRGNQQISGEVVKKIGKENIIIVSTNSKIIELRGKPLLVYTGDEKVDQMLKGYYRVKVGYGMEMMYGVGGEY</sequence>
<reference evidence="1 2" key="1">
    <citation type="submission" date="2016-11" db="EMBL/GenBank/DDBJ databases">
        <authorList>
            <person name="Manzoor S."/>
        </authorList>
    </citation>
    <scope>NUCLEOTIDE SEQUENCE [LARGE SCALE GENOMIC DNA]</scope>
    <source>
        <strain evidence="1">Clostridium ultunense strain Esp</strain>
    </source>
</reference>
<evidence type="ECO:0000313" key="2">
    <source>
        <dbReference type="Proteomes" id="UP000245423"/>
    </source>
</evidence>
<keyword evidence="2" id="KW-1185">Reference proteome</keyword>
<dbReference type="RefSeq" id="WP_109840515.1">
    <property type="nucleotide sequence ID" value="NZ_LT669839.1"/>
</dbReference>